<sequence>MFVICKREFISLFKSIKSIIMIAILFAVSYYAAKFSSLLASGVELTAGEAEDIHTIGLLSVILLLGQLFVFGLSHDTINRETHERTMRFLVTRASRSAILFGKFLGIWVFWFVCIAVSFLLISIFSKKFDLFIFSQTMSLVTYQAALAVLLSVLISRPGYTMFLGNILGLLLPALGFWAVFSPNGWVNWMKFFIPFYYLERDDFTFLVILALAGLMMLAADAVFRRREC</sequence>
<dbReference type="Proteomes" id="UP000037109">
    <property type="component" value="Unassembled WGS sequence"/>
</dbReference>
<feature type="transmembrane region" description="Helical" evidence="1">
    <location>
        <begin position="99"/>
        <end position="125"/>
    </location>
</feature>
<evidence type="ECO:0000313" key="3">
    <source>
        <dbReference type="Proteomes" id="UP000037109"/>
    </source>
</evidence>
<feature type="transmembrane region" description="Helical" evidence="1">
    <location>
        <begin position="131"/>
        <end position="155"/>
    </location>
</feature>
<gene>
    <name evidence="2" type="ORF">AF332_00600</name>
</gene>
<dbReference type="AlphaFoldDB" id="A0A0M0G6K3"/>
<feature type="transmembrane region" description="Helical" evidence="1">
    <location>
        <begin position="53"/>
        <end position="78"/>
    </location>
</feature>
<dbReference type="STRING" id="1459.AF332_00600"/>
<protein>
    <submittedName>
        <fullName evidence="2">Membrane protein</fullName>
    </submittedName>
</protein>
<reference evidence="3" key="1">
    <citation type="submission" date="2015-07" db="EMBL/GenBank/DDBJ databases">
        <title>Fjat-10036 dsm4.</title>
        <authorList>
            <person name="Liu B."/>
            <person name="Wang J."/>
            <person name="Zhu Y."/>
            <person name="Liu G."/>
            <person name="Chen Q."/>
            <person name="Chen Z."/>
            <person name="Lan J."/>
            <person name="Che J."/>
            <person name="Ge C."/>
            <person name="Shi H."/>
            <person name="Pan Z."/>
            <person name="Liu X."/>
        </authorList>
    </citation>
    <scope>NUCLEOTIDE SEQUENCE [LARGE SCALE GENOMIC DNA]</scope>
    <source>
        <strain evidence="3">DSM 4</strain>
    </source>
</reference>
<keyword evidence="1" id="KW-0472">Membrane</keyword>
<evidence type="ECO:0000313" key="2">
    <source>
        <dbReference type="EMBL" id="KON85515.1"/>
    </source>
</evidence>
<feature type="transmembrane region" description="Helical" evidence="1">
    <location>
        <begin position="12"/>
        <end position="33"/>
    </location>
</feature>
<dbReference type="RefSeq" id="WP_053432909.1">
    <property type="nucleotide sequence ID" value="NZ_LGUF01000007.1"/>
</dbReference>
<dbReference type="OrthoDB" id="2580477at2"/>
<organism evidence="2 3">
    <name type="scientific">Sporosarcina globispora</name>
    <name type="common">Bacillus globisporus</name>
    <dbReference type="NCBI Taxonomy" id="1459"/>
    <lineage>
        <taxon>Bacteria</taxon>
        <taxon>Bacillati</taxon>
        <taxon>Bacillota</taxon>
        <taxon>Bacilli</taxon>
        <taxon>Bacillales</taxon>
        <taxon>Caryophanaceae</taxon>
        <taxon>Sporosarcina</taxon>
    </lineage>
</organism>
<keyword evidence="1" id="KW-0812">Transmembrane</keyword>
<dbReference type="EMBL" id="LGUF01000007">
    <property type="protein sequence ID" value="KON85515.1"/>
    <property type="molecule type" value="Genomic_DNA"/>
</dbReference>
<keyword evidence="1" id="KW-1133">Transmembrane helix</keyword>
<dbReference type="PATRIC" id="fig|1459.3.peg.157"/>
<evidence type="ECO:0000256" key="1">
    <source>
        <dbReference type="SAM" id="Phobius"/>
    </source>
</evidence>
<feature type="transmembrane region" description="Helical" evidence="1">
    <location>
        <begin position="162"/>
        <end position="181"/>
    </location>
</feature>
<proteinExistence type="predicted"/>
<accession>A0A0M0G6K3</accession>
<feature type="transmembrane region" description="Helical" evidence="1">
    <location>
        <begin position="204"/>
        <end position="224"/>
    </location>
</feature>
<comment type="caution">
    <text evidence="2">The sequence shown here is derived from an EMBL/GenBank/DDBJ whole genome shotgun (WGS) entry which is preliminary data.</text>
</comment>
<name>A0A0M0G6K3_SPOGL</name>
<keyword evidence="3" id="KW-1185">Reference proteome</keyword>